<evidence type="ECO:0000313" key="2">
    <source>
        <dbReference type="EMBL" id="KAJ5182747.1"/>
    </source>
</evidence>
<dbReference type="PANTHER" id="PTHR38699">
    <property type="entry name" value="CHROMOSOME 1, WHOLE GENOME SHOTGUN SEQUENCE"/>
    <property type="match status" value="1"/>
</dbReference>
<dbReference type="Proteomes" id="UP001146351">
    <property type="component" value="Unassembled WGS sequence"/>
</dbReference>
<comment type="caution">
    <text evidence="2">The sequence shown here is derived from an EMBL/GenBank/DDBJ whole genome shotgun (WGS) entry which is preliminary data.</text>
</comment>
<evidence type="ECO:0000256" key="1">
    <source>
        <dbReference type="SAM" id="MobiDB-lite"/>
    </source>
</evidence>
<dbReference type="OrthoDB" id="2430343at2759"/>
<sequence>MATPGFVSETIQSSTIQPNPDPVHDTNPSTAASEKHPVEVAPVSDADSISSDIVHPRRVIKQVPRRQNLPPLPDLRFEQSYLASIKDANTWGRVAWITVRDQVILPFLQGTIWTLALSGWRYWNRNAMLSGQTLGSRIRRWWYGVNNWKLPPMGSNNQQLATQVEDFYQAQFSNAGAD</sequence>
<protein>
    <recommendedName>
        <fullName evidence="4">DUF1770-domain-containing protein</fullName>
    </recommendedName>
</protein>
<reference evidence="2" key="2">
    <citation type="journal article" date="2023" name="IMA Fungus">
        <title>Comparative genomic study of the Penicillium genus elucidates a diverse pangenome and 15 lateral gene transfer events.</title>
        <authorList>
            <person name="Petersen C."/>
            <person name="Sorensen T."/>
            <person name="Nielsen M.R."/>
            <person name="Sondergaard T.E."/>
            <person name="Sorensen J.L."/>
            <person name="Fitzpatrick D.A."/>
            <person name="Frisvad J.C."/>
            <person name="Nielsen K.L."/>
        </authorList>
    </citation>
    <scope>NUCLEOTIDE SEQUENCE</scope>
    <source>
        <strain evidence="2">IBT 21917</strain>
    </source>
</reference>
<dbReference type="PANTHER" id="PTHR38699:SF1">
    <property type="entry name" value="MITOPHAGY RECEPTOR ATG43"/>
    <property type="match status" value="1"/>
</dbReference>
<dbReference type="GO" id="GO:0140580">
    <property type="term" value="F:mitochondrion autophagosome adaptor activity"/>
    <property type="evidence" value="ECO:0007669"/>
    <property type="project" value="InterPro"/>
</dbReference>
<dbReference type="Pfam" id="PF08589">
    <property type="entry name" value="ATG43"/>
    <property type="match status" value="1"/>
</dbReference>
<feature type="compositionally biased region" description="Polar residues" evidence="1">
    <location>
        <begin position="9"/>
        <end position="18"/>
    </location>
</feature>
<dbReference type="GO" id="GO:0000423">
    <property type="term" value="P:mitophagy"/>
    <property type="evidence" value="ECO:0007669"/>
    <property type="project" value="InterPro"/>
</dbReference>
<dbReference type="EMBL" id="JAPQKO010000001">
    <property type="protein sequence ID" value="KAJ5182747.1"/>
    <property type="molecule type" value="Genomic_DNA"/>
</dbReference>
<reference evidence="2" key="1">
    <citation type="submission" date="2022-11" db="EMBL/GenBank/DDBJ databases">
        <authorList>
            <person name="Petersen C."/>
        </authorList>
    </citation>
    <scope>NUCLEOTIDE SEQUENCE</scope>
    <source>
        <strain evidence="2">IBT 21917</strain>
    </source>
</reference>
<gene>
    <name evidence="2" type="ORF">N7492_000363</name>
</gene>
<accession>A0A9W9IRL4</accession>
<evidence type="ECO:0000313" key="3">
    <source>
        <dbReference type="Proteomes" id="UP001146351"/>
    </source>
</evidence>
<evidence type="ECO:0008006" key="4">
    <source>
        <dbReference type="Google" id="ProtNLM"/>
    </source>
</evidence>
<dbReference type="AlphaFoldDB" id="A0A9W9IRL4"/>
<proteinExistence type="predicted"/>
<dbReference type="InterPro" id="IPR013898">
    <property type="entry name" value="Atg43"/>
</dbReference>
<name>A0A9W9IRL4_9EURO</name>
<keyword evidence="3" id="KW-1185">Reference proteome</keyword>
<organism evidence="2 3">
    <name type="scientific">Penicillium capsulatum</name>
    <dbReference type="NCBI Taxonomy" id="69766"/>
    <lineage>
        <taxon>Eukaryota</taxon>
        <taxon>Fungi</taxon>
        <taxon>Dikarya</taxon>
        <taxon>Ascomycota</taxon>
        <taxon>Pezizomycotina</taxon>
        <taxon>Eurotiomycetes</taxon>
        <taxon>Eurotiomycetidae</taxon>
        <taxon>Eurotiales</taxon>
        <taxon>Aspergillaceae</taxon>
        <taxon>Penicillium</taxon>
    </lineage>
</organism>
<feature type="region of interest" description="Disordered" evidence="1">
    <location>
        <begin position="1"/>
        <end position="41"/>
    </location>
</feature>